<dbReference type="InterPro" id="IPR011330">
    <property type="entry name" value="Glyco_hydro/deAcase_b/a-brl"/>
</dbReference>
<evidence type="ECO:0000313" key="1">
    <source>
        <dbReference type="EMBL" id="SVB12632.1"/>
    </source>
</evidence>
<dbReference type="Gene3D" id="3.20.20.370">
    <property type="entry name" value="Glycoside hydrolase/deacetylase"/>
    <property type="match status" value="1"/>
</dbReference>
<organism evidence="1">
    <name type="scientific">marine metagenome</name>
    <dbReference type="NCBI Taxonomy" id="408172"/>
    <lineage>
        <taxon>unclassified sequences</taxon>
        <taxon>metagenomes</taxon>
        <taxon>ecological metagenomes</taxon>
    </lineage>
</organism>
<gene>
    <name evidence="1" type="ORF">METZ01_LOCUS165486</name>
</gene>
<dbReference type="NCBIfam" id="NF003814">
    <property type="entry name" value="PRK05406.1-3"/>
    <property type="match status" value="1"/>
</dbReference>
<dbReference type="Pfam" id="PF03746">
    <property type="entry name" value="LamB_YcsF"/>
    <property type="match status" value="1"/>
</dbReference>
<dbReference type="AlphaFoldDB" id="A0A382BH84"/>
<dbReference type="EMBL" id="UINC01029618">
    <property type="protein sequence ID" value="SVB12632.1"/>
    <property type="molecule type" value="Genomic_DNA"/>
</dbReference>
<dbReference type="SUPFAM" id="SSF88713">
    <property type="entry name" value="Glycoside hydrolase/deacetylase"/>
    <property type="match status" value="1"/>
</dbReference>
<reference evidence="1" key="1">
    <citation type="submission" date="2018-05" db="EMBL/GenBank/DDBJ databases">
        <authorList>
            <person name="Lanie J.A."/>
            <person name="Ng W.-L."/>
            <person name="Kazmierczak K.M."/>
            <person name="Andrzejewski T.M."/>
            <person name="Davidsen T.M."/>
            <person name="Wayne K.J."/>
            <person name="Tettelin H."/>
            <person name="Glass J.I."/>
            <person name="Rusch D."/>
            <person name="Podicherti R."/>
            <person name="Tsui H.-C.T."/>
            <person name="Winkler M.E."/>
        </authorList>
    </citation>
    <scope>NUCLEOTIDE SEQUENCE</scope>
</reference>
<accession>A0A382BH84</accession>
<evidence type="ECO:0008006" key="2">
    <source>
        <dbReference type="Google" id="ProtNLM"/>
    </source>
</evidence>
<proteinExistence type="predicted"/>
<dbReference type="PANTHER" id="PTHR30292">
    <property type="entry name" value="UNCHARACTERIZED PROTEIN YBGL-RELATED"/>
    <property type="match status" value="1"/>
</dbReference>
<dbReference type="PANTHER" id="PTHR30292:SF0">
    <property type="entry name" value="5-OXOPROLINASE SUBUNIT A"/>
    <property type="match status" value="1"/>
</dbReference>
<dbReference type="CDD" id="cd10801">
    <property type="entry name" value="LamB_YcsF_like_1"/>
    <property type="match status" value="1"/>
</dbReference>
<dbReference type="InterPro" id="IPR005501">
    <property type="entry name" value="LamB/YcsF/PxpA-like"/>
</dbReference>
<sequence>MRLLLKVTEFSDLNSFTMEFFVAQKNVLDMKPKQITIDLNADLGEYQSKNQYFIECQILNHISSCNIACGGHAGDEESMQKMILACKQKGVTVGAHPSYPDREGFGRRKIDIDNSTLKESVINQLRSFLFVSEALNVPISHVKAHGRLYNDAANNKNLADLLVNVINEVDPRLSIVGPPNSIMADVVRSSELNFVAEAFLDRRYKDDGSLVDRDCKGAVLGSISERCEQARNIVCNQRVETESKNFIDIEAKTLCLHGDSPDALETAQMVRSLLESENVLIKSFVS</sequence>
<name>A0A382BH84_9ZZZZ</name>
<dbReference type="GO" id="GO:0005975">
    <property type="term" value="P:carbohydrate metabolic process"/>
    <property type="evidence" value="ECO:0007669"/>
    <property type="project" value="InterPro"/>
</dbReference>
<protein>
    <recommendedName>
        <fullName evidence="2">Lactam utilization protein LamB</fullName>
    </recommendedName>
</protein>